<evidence type="ECO:0008006" key="3">
    <source>
        <dbReference type="Google" id="ProtNLM"/>
    </source>
</evidence>
<evidence type="ECO:0000313" key="2">
    <source>
        <dbReference type="Proteomes" id="UP000231019"/>
    </source>
</evidence>
<dbReference type="Gene3D" id="3.40.50.2000">
    <property type="entry name" value="Glycogen Phosphorylase B"/>
    <property type="match status" value="1"/>
</dbReference>
<protein>
    <recommendedName>
        <fullName evidence="3">Glycosyltransferase</fullName>
    </recommendedName>
</protein>
<gene>
    <name evidence="1" type="ORF">COW36_24360</name>
</gene>
<evidence type="ECO:0000313" key="1">
    <source>
        <dbReference type="EMBL" id="PIW13803.1"/>
    </source>
</evidence>
<organism evidence="1 2">
    <name type="scientific">bacterium (Candidatus Blackallbacteria) CG17_big_fil_post_rev_8_21_14_2_50_48_46</name>
    <dbReference type="NCBI Taxonomy" id="2014261"/>
    <lineage>
        <taxon>Bacteria</taxon>
        <taxon>Candidatus Blackallbacteria</taxon>
    </lineage>
</organism>
<name>A0A2M7FXT7_9BACT</name>
<dbReference type="AlphaFoldDB" id="A0A2M7FXT7"/>
<dbReference type="SUPFAM" id="SSF53756">
    <property type="entry name" value="UDP-Glycosyltransferase/glycogen phosphorylase"/>
    <property type="match status" value="1"/>
</dbReference>
<comment type="caution">
    <text evidence="1">The sequence shown here is derived from an EMBL/GenBank/DDBJ whole genome shotgun (WGS) entry which is preliminary data.</text>
</comment>
<dbReference type="EMBL" id="PFFQ01000066">
    <property type="protein sequence ID" value="PIW13803.1"/>
    <property type="molecule type" value="Genomic_DNA"/>
</dbReference>
<sequence length="351" mass="40298">MNPRPHILMLGQYPLETLDSAPKIRTWFLWKALEQIAEVTFVTGTRKSRRAPLIKLIRQGNLKKFDAVYLEAATSTSMEIDLLLLFLLKSAKIPIGIYIRDAYPLFGLSPVTNLKELLLNWAWYISQWFYRQVADILFFPTQSLADCFDFKNKQLLPPASQTNLVKSIYQGPFDTLFFAGNLNQENGWSFLKETMEKIYRVQPSIRLLALTPTQLEDNYPWLEIRRGVLKDILDDLPRIAAALIPRPQTAYNNLAIPVKLMDYFSLGLPVISTPCLETAKIIVDNNLGIVSAPNEFDKASLYLIQDRDKRNEISSNIIQNFLSSNSWDKRASDLLSILLQTQDRFSSKRMD</sequence>
<proteinExistence type="predicted"/>
<accession>A0A2M7FXT7</accession>
<reference evidence="1 2" key="1">
    <citation type="submission" date="2017-09" db="EMBL/GenBank/DDBJ databases">
        <title>Depth-based differentiation of microbial function through sediment-hosted aquifers and enrichment of novel symbionts in the deep terrestrial subsurface.</title>
        <authorList>
            <person name="Probst A.J."/>
            <person name="Ladd B."/>
            <person name="Jarett J.K."/>
            <person name="Geller-Mcgrath D.E."/>
            <person name="Sieber C.M."/>
            <person name="Emerson J.B."/>
            <person name="Anantharaman K."/>
            <person name="Thomas B.C."/>
            <person name="Malmstrom R."/>
            <person name="Stieglmeier M."/>
            <person name="Klingl A."/>
            <person name="Woyke T."/>
            <person name="Ryan C.M."/>
            <person name="Banfield J.F."/>
        </authorList>
    </citation>
    <scope>NUCLEOTIDE SEQUENCE [LARGE SCALE GENOMIC DNA]</scope>
    <source>
        <strain evidence="1">CG17_big_fil_post_rev_8_21_14_2_50_48_46</strain>
    </source>
</reference>
<dbReference type="Proteomes" id="UP000231019">
    <property type="component" value="Unassembled WGS sequence"/>
</dbReference>